<dbReference type="InParanoid" id="A0A077ZYU2"/>
<keyword evidence="3" id="KW-1015">Disulfide bond</keyword>
<comment type="similarity">
    <text evidence="1">Belongs to the peptidase C1 family.</text>
</comment>
<evidence type="ECO:0000256" key="2">
    <source>
        <dbReference type="ARBA" id="ARBA00023145"/>
    </source>
</evidence>
<keyword evidence="6" id="KW-1185">Reference proteome</keyword>
<evidence type="ECO:0000259" key="4">
    <source>
        <dbReference type="SMART" id="SM00645"/>
    </source>
</evidence>
<protein>
    <submittedName>
        <fullName evidence="5">Cysteine proteinase</fullName>
    </submittedName>
</protein>
<dbReference type="Pfam" id="PF08246">
    <property type="entry name" value="Inhibitor_I29"/>
    <property type="match status" value="1"/>
</dbReference>
<dbReference type="PRINTS" id="PR00705">
    <property type="entry name" value="PAPAIN"/>
</dbReference>
<dbReference type="PROSITE" id="PS00139">
    <property type="entry name" value="THIOL_PROTEASE_CYS"/>
    <property type="match status" value="1"/>
</dbReference>
<dbReference type="InterPro" id="IPR039417">
    <property type="entry name" value="Peptidase_C1A_papain-like"/>
</dbReference>
<sequence length="288" mass="32806">MANYLENYQKILKFNGKQKSVKLSLNRFADLSNEEFKKIYLNRFNSKQVQTITDPLISIGKIRKSQQIADNDNPSLDWRELGKVTSVKDQGDCGSCYAFAALSTLESALLIQNEDQYKGIDLSEQQIIDCSFRNGGCNGGHETIVFQYLMTQDITREIDYPYIQRRSQCKQNLNDFVRVRGFYNSKEVDASVLKYVIQNQPVSIGVSGYSDVFRMYKSGIISSDCGEDINHAVQLVGYGRENGMNYWIIKNSWGETWGENGYARILMTENTTTQTCGIGSDYTYPVLF</sequence>
<name>A0A077ZYU2_STYLE</name>
<dbReference type="InterPro" id="IPR025660">
    <property type="entry name" value="Pept_his_AS"/>
</dbReference>
<dbReference type="Pfam" id="PF00112">
    <property type="entry name" value="Peptidase_C1"/>
    <property type="match status" value="1"/>
</dbReference>
<feature type="domain" description="Peptidase C1A papain C-terminal" evidence="4">
    <location>
        <begin position="72"/>
        <end position="286"/>
    </location>
</feature>
<dbReference type="InterPro" id="IPR038765">
    <property type="entry name" value="Papain-like_cys_pep_sf"/>
</dbReference>
<reference evidence="5 6" key="1">
    <citation type="submission" date="2014-06" db="EMBL/GenBank/DDBJ databases">
        <authorList>
            <person name="Swart Estienne"/>
        </authorList>
    </citation>
    <scope>NUCLEOTIDE SEQUENCE [LARGE SCALE GENOMIC DNA]</scope>
    <source>
        <strain evidence="5 6">130c</strain>
    </source>
</reference>
<accession>A0A077ZYU2</accession>
<dbReference type="CDD" id="cd02248">
    <property type="entry name" value="Peptidase_C1A"/>
    <property type="match status" value="1"/>
</dbReference>
<dbReference type="Proteomes" id="UP000039865">
    <property type="component" value="Unassembled WGS sequence"/>
</dbReference>
<dbReference type="PROSITE" id="PS00639">
    <property type="entry name" value="THIOL_PROTEASE_HIS"/>
    <property type="match status" value="1"/>
</dbReference>
<dbReference type="EMBL" id="CCKQ01003942">
    <property type="protein sequence ID" value="CDW75080.1"/>
    <property type="molecule type" value="Genomic_DNA"/>
</dbReference>
<dbReference type="InterPro" id="IPR013128">
    <property type="entry name" value="Peptidase_C1A"/>
</dbReference>
<dbReference type="InterPro" id="IPR000668">
    <property type="entry name" value="Peptidase_C1A_C"/>
</dbReference>
<dbReference type="OrthoDB" id="10253408at2759"/>
<dbReference type="GO" id="GO:0006508">
    <property type="term" value="P:proteolysis"/>
    <property type="evidence" value="ECO:0007669"/>
    <property type="project" value="InterPro"/>
</dbReference>
<keyword evidence="2" id="KW-0865">Zymogen</keyword>
<proteinExistence type="inferred from homology"/>
<evidence type="ECO:0000256" key="3">
    <source>
        <dbReference type="ARBA" id="ARBA00023157"/>
    </source>
</evidence>
<gene>
    <name evidence="5" type="primary">Contig8694.g9281</name>
    <name evidence="5" type="ORF">STYLEM_4066</name>
</gene>
<evidence type="ECO:0000256" key="1">
    <source>
        <dbReference type="ARBA" id="ARBA00008455"/>
    </source>
</evidence>
<evidence type="ECO:0000313" key="6">
    <source>
        <dbReference type="Proteomes" id="UP000039865"/>
    </source>
</evidence>
<dbReference type="Gene3D" id="3.90.70.10">
    <property type="entry name" value="Cysteine proteinases"/>
    <property type="match status" value="1"/>
</dbReference>
<dbReference type="InterPro" id="IPR000169">
    <property type="entry name" value="Pept_cys_AS"/>
</dbReference>
<dbReference type="PANTHER" id="PTHR12411">
    <property type="entry name" value="CYSTEINE PROTEASE FAMILY C1-RELATED"/>
    <property type="match status" value="1"/>
</dbReference>
<organism evidence="5 6">
    <name type="scientific">Stylonychia lemnae</name>
    <name type="common">Ciliate</name>
    <dbReference type="NCBI Taxonomy" id="5949"/>
    <lineage>
        <taxon>Eukaryota</taxon>
        <taxon>Sar</taxon>
        <taxon>Alveolata</taxon>
        <taxon>Ciliophora</taxon>
        <taxon>Intramacronucleata</taxon>
        <taxon>Spirotrichea</taxon>
        <taxon>Stichotrichia</taxon>
        <taxon>Sporadotrichida</taxon>
        <taxon>Oxytrichidae</taxon>
        <taxon>Stylonychinae</taxon>
        <taxon>Stylonychia</taxon>
    </lineage>
</organism>
<dbReference type="GO" id="GO:0008234">
    <property type="term" value="F:cysteine-type peptidase activity"/>
    <property type="evidence" value="ECO:0007669"/>
    <property type="project" value="InterPro"/>
</dbReference>
<dbReference type="InterPro" id="IPR013201">
    <property type="entry name" value="Prot_inhib_I29"/>
</dbReference>
<dbReference type="AlphaFoldDB" id="A0A077ZYU2"/>
<dbReference type="OMA" id="HEQWMAD"/>
<dbReference type="SMART" id="SM00645">
    <property type="entry name" value="Pept_C1"/>
    <property type="match status" value="1"/>
</dbReference>
<evidence type="ECO:0000313" key="5">
    <source>
        <dbReference type="EMBL" id="CDW75080.1"/>
    </source>
</evidence>
<dbReference type="SUPFAM" id="SSF54001">
    <property type="entry name" value="Cysteine proteinases"/>
    <property type="match status" value="1"/>
</dbReference>